<keyword evidence="9" id="KW-0233">DNA recombination</keyword>
<keyword evidence="7" id="KW-0067">ATP-binding</keyword>
<dbReference type="GO" id="GO:0030915">
    <property type="term" value="C:Smc5-Smc6 complex"/>
    <property type="evidence" value="ECO:0007669"/>
    <property type="project" value="TreeGrafter"/>
</dbReference>
<dbReference type="RefSeq" id="XP_060459476.1">
    <property type="nucleotide sequence ID" value="XM_060603153.1"/>
</dbReference>
<feature type="compositionally biased region" description="Polar residues" evidence="13">
    <location>
        <begin position="1"/>
        <end position="16"/>
    </location>
</feature>
<gene>
    <name evidence="15" type="primary">smc6</name>
    <name evidence="15" type="ORF">CcaverHIS019_0606700</name>
</gene>
<keyword evidence="11" id="KW-0539">Nucleus</keyword>
<proteinExistence type="inferred from homology"/>
<dbReference type="GO" id="GO:0035861">
    <property type="term" value="C:site of double-strand break"/>
    <property type="evidence" value="ECO:0007669"/>
    <property type="project" value="TreeGrafter"/>
</dbReference>
<evidence type="ECO:0000256" key="5">
    <source>
        <dbReference type="ARBA" id="ARBA00022741"/>
    </source>
</evidence>
<dbReference type="Pfam" id="PF02463">
    <property type="entry name" value="SMC_N"/>
    <property type="match status" value="1"/>
</dbReference>
<dbReference type="PANTHER" id="PTHR19306:SF6">
    <property type="entry name" value="STRUCTURAL MAINTENANCE OF CHROMOSOMES PROTEIN 6"/>
    <property type="match status" value="1"/>
</dbReference>
<sequence length="1144" mass="129949">MSTSASPAKRTSQSLDPGSDDEGVQTAKRVKREHPERADTIEEDSDYLDSDDEMDDDDVEANLEELRRQREIERKRRNPEELATAGVVKEISLINFMCHENLTVTLAEKMNFVVGHNGSGKSAILSGLAVALGAKATITGRGAGLKSMIMTGKDRAKVTVTMRNVGEDAFMHDLFGDQVVIERNFDQSGSSNFKFRATKDGKILSDKRDTLTKMCNHWHINIDSPLCMLTQDNAKTFLAKTDPKIMYSFFLKGSGLADIMDQYKLTKFSQEKLSRDLANATDALPDQQDKVRKLQNLIQYAEKARNLRKKQEDLKAQLAWAFVNDKEGEIDTVRGYIEELNDKSEMLEGKLSDIDTADKKVKDDIKMLRDGIARFFDDHRQTQQEMSAKRKKLGDARGALAAVKTSVTECKGEIQAREEEITAMEDKLAAARREEEGEANPEQVRLQKQLEAAEAQKSGLVRMLPQNERAVATAKAAVDETQNALKEAEREYNEAERSVNEVSRSLENLQARRTDRLAPYGRNLRSVMQAIESTQWKHSKPIGPIGLHVKLMDPVYRHCFSNMLGSSLCSFVVRDPADQNTLQRIFEQCGRQHNFSASPVRQGGPPNFPSVTLYKGDRYDFSNGDLYRQGVGETVLSKLEVDDEDVLRVLITAHQIERTLVAPSDNDALAVMDRVLGAHNQSIVVFSASEFRHNGHVKNHLRQSGPQTKWRGPDMFVTDVAAEIERLRPVLDEREADLRTKRAELQVRRQEATKARENLKKAQADVDRNNKGIPHIKRTIEAINDKLQEFRPIDGNATEISLEEVRGEKTKLQEELSALEGNLEVKETDFKDAQTECEAAQTLLNSFQEQLSTKKDVLVNLQAQERQYEKERVHYKGSLGRAKVQLQQEQSTIDDAEKTLKTWIQAALGFMERPDEFGDAKELEAQRKAVDKQIEEAKRRTNIDLDQVVHQHLVESERLDRTTRSIDQFREIERLLKIGFDDRTNRWQMLRRNISLRIHLRFIENVRQRGFEGRLKFDHEVGEELRLEVATSSDAATQREMVYKRPESLSGGERSFVTVSLLLSMWDSAPANLRCLDEWDVFLDSANRRIAAGLLMEGSRDATSRQFVLISPLDMNGVNTVGRGNKVIRLADPIRNQRRLEEFQ</sequence>
<evidence type="ECO:0000256" key="7">
    <source>
        <dbReference type="ARBA" id="ARBA00022840"/>
    </source>
</evidence>
<name>A0AA48L9A0_9TREE</name>
<feature type="coiled-coil region" evidence="12">
    <location>
        <begin position="277"/>
        <end position="357"/>
    </location>
</feature>
<keyword evidence="16" id="KW-1185">Reference proteome</keyword>
<dbReference type="Gene3D" id="3.40.50.300">
    <property type="entry name" value="P-loop containing nucleotide triphosphate hydrolases"/>
    <property type="match status" value="2"/>
</dbReference>
<dbReference type="GO" id="GO:0000724">
    <property type="term" value="P:double-strand break repair via homologous recombination"/>
    <property type="evidence" value="ECO:0007669"/>
    <property type="project" value="TreeGrafter"/>
</dbReference>
<evidence type="ECO:0000256" key="13">
    <source>
        <dbReference type="SAM" id="MobiDB-lite"/>
    </source>
</evidence>
<feature type="coiled-coil region" evidence="12">
    <location>
        <begin position="471"/>
        <end position="512"/>
    </location>
</feature>
<feature type="domain" description="RecF/RecN/SMC N-terminal" evidence="14">
    <location>
        <begin position="88"/>
        <end position="1111"/>
    </location>
</feature>
<keyword evidence="8 12" id="KW-0175">Coiled coil</keyword>
<dbReference type="PANTHER" id="PTHR19306">
    <property type="entry name" value="STRUCTURAL MAINTENANCE OF CHROMOSOMES 5,6 SMC5, SMC6"/>
    <property type="match status" value="1"/>
</dbReference>
<feature type="region of interest" description="Disordered" evidence="13">
    <location>
        <begin position="1"/>
        <end position="55"/>
    </location>
</feature>
<keyword evidence="4" id="KW-0158">Chromosome</keyword>
<dbReference type="GeneID" id="85498081"/>
<evidence type="ECO:0000256" key="6">
    <source>
        <dbReference type="ARBA" id="ARBA00022763"/>
    </source>
</evidence>
<keyword evidence="10" id="KW-0234">DNA repair</keyword>
<dbReference type="AlphaFoldDB" id="A0AA48L9A0"/>
<keyword evidence="6" id="KW-0227">DNA damage</keyword>
<reference evidence="15" key="1">
    <citation type="journal article" date="2023" name="BMC Genomics">
        <title>Chromosome-level genome assemblies of Cutaneotrichosporon spp. (Trichosporonales, Basidiomycota) reveal imbalanced evolution between nucleotide sequences and chromosome synteny.</title>
        <authorList>
            <person name="Kobayashi Y."/>
            <person name="Kayamori A."/>
            <person name="Aoki K."/>
            <person name="Shiwa Y."/>
            <person name="Matsutani M."/>
            <person name="Fujita N."/>
            <person name="Sugita T."/>
            <person name="Iwasaki W."/>
            <person name="Tanaka N."/>
            <person name="Takashima M."/>
        </authorList>
    </citation>
    <scope>NUCLEOTIDE SEQUENCE</scope>
    <source>
        <strain evidence="15">HIS019</strain>
    </source>
</reference>
<evidence type="ECO:0000256" key="2">
    <source>
        <dbReference type="ARBA" id="ARBA00004286"/>
    </source>
</evidence>
<feature type="coiled-coil region" evidence="12">
    <location>
        <begin position="735"/>
        <end position="769"/>
    </location>
</feature>
<organism evidence="15 16">
    <name type="scientific">Cutaneotrichosporon cavernicola</name>
    <dbReference type="NCBI Taxonomy" id="279322"/>
    <lineage>
        <taxon>Eukaryota</taxon>
        <taxon>Fungi</taxon>
        <taxon>Dikarya</taxon>
        <taxon>Basidiomycota</taxon>
        <taxon>Agaricomycotina</taxon>
        <taxon>Tremellomycetes</taxon>
        <taxon>Trichosporonales</taxon>
        <taxon>Trichosporonaceae</taxon>
        <taxon>Cutaneotrichosporon</taxon>
    </lineage>
</organism>
<dbReference type="GO" id="GO:0003684">
    <property type="term" value="F:damaged DNA binding"/>
    <property type="evidence" value="ECO:0007669"/>
    <property type="project" value="TreeGrafter"/>
</dbReference>
<evidence type="ECO:0000256" key="9">
    <source>
        <dbReference type="ARBA" id="ARBA00023172"/>
    </source>
</evidence>
<dbReference type="GO" id="GO:0005634">
    <property type="term" value="C:nucleus"/>
    <property type="evidence" value="ECO:0007669"/>
    <property type="project" value="UniProtKB-SubCell"/>
</dbReference>
<dbReference type="GO" id="GO:0005524">
    <property type="term" value="F:ATP binding"/>
    <property type="evidence" value="ECO:0007669"/>
    <property type="project" value="UniProtKB-KW"/>
</dbReference>
<accession>A0AA48L9A0</accession>
<evidence type="ECO:0000256" key="4">
    <source>
        <dbReference type="ARBA" id="ARBA00022454"/>
    </source>
</evidence>
<dbReference type="InterPro" id="IPR003395">
    <property type="entry name" value="RecF/RecN/SMC_N"/>
</dbReference>
<feature type="compositionally biased region" description="Acidic residues" evidence="13">
    <location>
        <begin position="41"/>
        <end position="55"/>
    </location>
</feature>
<evidence type="ECO:0000256" key="8">
    <source>
        <dbReference type="ARBA" id="ARBA00023054"/>
    </source>
</evidence>
<evidence type="ECO:0000256" key="3">
    <source>
        <dbReference type="ARBA" id="ARBA00006793"/>
    </source>
</evidence>
<dbReference type="Gene3D" id="1.10.287.1490">
    <property type="match status" value="2"/>
</dbReference>
<evidence type="ECO:0000259" key="14">
    <source>
        <dbReference type="Pfam" id="PF02463"/>
    </source>
</evidence>
<protein>
    <recommendedName>
        <fullName evidence="14">RecF/RecN/SMC N-terminal domain-containing protein</fullName>
    </recommendedName>
</protein>
<dbReference type="GO" id="GO:0003697">
    <property type="term" value="F:single-stranded DNA binding"/>
    <property type="evidence" value="ECO:0007669"/>
    <property type="project" value="TreeGrafter"/>
</dbReference>
<feature type="coiled-coil region" evidence="12">
    <location>
        <begin position="407"/>
        <end position="434"/>
    </location>
</feature>
<dbReference type="KEGG" id="ccac:CcaHIS019_0606700"/>
<dbReference type="EMBL" id="AP028217">
    <property type="protein sequence ID" value="BEI94211.1"/>
    <property type="molecule type" value="Genomic_DNA"/>
</dbReference>
<evidence type="ECO:0000256" key="11">
    <source>
        <dbReference type="ARBA" id="ARBA00023242"/>
    </source>
</evidence>
<comment type="similarity">
    <text evidence="3">Belongs to the SMC family. SMC6 subfamily.</text>
</comment>
<dbReference type="Proteomes" id="UP001233271">
    <property type="component" value="Chromosome 6"/>
</dbReference>
<keyword evidence="5" id="KW-0547">Nucleotide-binding</keyword>
<comment type="subcellular location">
    <subcellularLocation>
        <location evidence="2">Chromosome</location>
    </subcellularLocation>
    <subcellularLocation>
        <location evidence="1">Nucleus</location>
    </subcellularLocation>
</comment>
<evidence type="ECO:0000256" key="12">
    <source>
        <dbReference type="SAM" id="Coils"/>
    </source>
</evidence>
<evidence type="ECO:0000256" key="1">
    <source>
        <dbReference type="ARBA" id="ARBA00004123"/>
    </source>
</evidence>
<evidence type="ECO:0000313" key="15">
    <source>
        <dbReference type="EMBL" id="BEI94211.1"/>
    </source>
</evidence>
<dbReference type="SUPFAM" id="SSF52540">
    <property type="entry name" value="P-loop containing nucleoside triphosphate hydrolases"/>
    <property type="match status" value="1"/>
</dbReference>
<feature type="coiled-coil region" evidence="12">
    <location>
        <begin position="802"/>
        <end position="940"/>
    </location>
</feature>
<evidence type="ECO:0000313" key="16">
    <source>
        <dbReference type="Proteomes" id="UP001233271"/>
    </source>
</evidence>
<evidence type="ECO:0000256" key="10">
    <source>
        <dbReference type="ARBA" id="ARBA00023204"/>
    </source>
</evidence>
<dbReference type="SUPFAM" id="SSF57997">
    <property type="entry name" value="Tropomyosin"/>
    <property type="match status" value="1"/>
</dbReference>
<dbReference type="InterPro" id="IPR027417">
    <property type="entry name" value="P-loop_NTPase"/>
</dbReference>